<dbReference type="GO" id="GO:0008146">
    <property type="term" value="F:sulfotransferase activity"/>
    <property type="evidence" value="ECO:0007669"/>
    <property type="project" value="InterPro"/>
</dbReference>
<feature type="domain" description="Sulfotransferase" evidence="3">
    <location>
        <begin position="62"/>
        <end position="318"/>
    </location>
</feature>
<proteinExistence type="inferred from homology"/>
<reference evidence="5" key="2">
    <citation type="submission" date="2025-08" db="UniProtKB">
        <authorList>
            <consortium name="RefSeq"/>
        </authorList>
    </citation>
    <scope>IDENTIFICATION</scope>
    <source>
        <strain evidence="5">MV-25-SWS-2005</strain>
        <tissue evidence="5">Whole body</tissue>
    </source>
</reference>
<evidence type="ECO:0000256" key="2">
    <source>
        <dbReference type="ARBA" id="ARBA00022679"/>
    </source>
</evidence>
<organism evidence="4 5">
    <name type="scientific">Drosophila pseudoobscura pseudoobscura</name>
    <name type="common">Fruit fly</name>
    <dbReference type="NCBI Taxonomy" id="46245"/>
    <lineage>
        <taxon>Eukaryota</taxon>
        <taxon>Metazoa</taxon>
        <taxon>Ecdysozoa</taxon>
        <taxon>Arthropoda</taxon>
        <taxon>Hexapoda</taxon>
        <taxon>Insecta</taxon>
        <taxon>Pterygota</taxon>
        <taxon>Neoptera</taxon>
        <taxon>Endopterygota</taxon>
        <taxon>Diptera</taxon>
        <taxon>Brachycera</taxon>
        <taxon>Muscomorpha</taxon>
        <taxon>Ephydroidea</taxon>
        <taxon>Drosophilidae</taxon>
        <taxon>Drosophila</taxon>
        <taxon>Sophophora</taxon>
    </lineage>
</organism>
<keyword evidence="4" id="KW-1185">Reference proteome</keyword>
<dbReference type="SUPFAM" id="SSF52540">
    <property type="entry name" value="P-loop containing nucleoside triphosphate hydrolases"/>
    <property type="match status" value="1"/>
</dbReference>
<dbReference type="KEGG" id="dpo:4804880"/>
<dbReference type="InterPro" id="IPR027417">
    <property type="entry name" value="P-loop_NTPase"/>
</dbReference>
<dbReference type="InParanoid" id="A0A6I8UVB6"/>
<dbReference type="ExpressionAtlas" id="A0A6I8UVB6">
    <property type="expression patterns" value="baseline"/>
</dbReference>
<dbReference type="Proteomes" id="UP000001819">
    <property type="component" value="Chromosome 3"/>
</dbReference>
<comment type="similarity">
    <text evidence="1">Belongs to the sulfotransferase 1 family.</text>
</comment>
<evidence type="ECO:0000313" key="5">
    <source>
        <dbReference type="RefSeq" id="XP_001361368.2"/>
    </source>
</evidence>
<keyword evidence="2" id="KW-0808">Transferase</keyword>
<dbReference type="Pfam" id="PF00685">
    <property type="entry name" value="Sulfotransfer_1"/>
    <property type="match status" value="1"/>
</dbReference>
<reference evidence="4" key="1">
    <citation type="submission" date="2024-06" db="UniProtKB">
        <authorList>
            <consortium name="RefSeq"/>
        </authorList>
    </citation>
    <scope>NUCLEOTIDE SEQUENCE [LARGE SCALE GENOMIC DNA]</scope>
    <source>
        <strain evidence="4">MV2-25</strain>
    </source>
</reference>
<dbReference type="Gene3D" id="3.40.50.300">
    <property type="entry name" value="P-loop containing nucleotide triphosphate hydrolases"/>
    <property type="match status" value="1"/>
</dbReference>
<evidence type="ECO:0000256" key="1">
    <source>
        <dbReference type="ARBA" id="ARBA00005771"/>
    </source>
</evidence>
<dbReference type="FunCoup" id="A0A6I8UVB6">
    <property type="interactions" value="23"/>
</dbReference>
<evidence type="ECO:0000313" key="4">
    <source>
        <dbReference type="Proteomes" id="UP000001819"/>
    </source>
</evidence>
<dbReference type="PANTHER" id="PTHR11783">
    <property type="entry name" value="SULFOTRANSFERASE SULT"/>
    <property type="match status" value="1"/>
</dbReference>
<accession>A0A6I8UVB6</accession>
<dbReference type="InterPro" id="IPR000863">
    <property type="entry name" value="Sulfotransferase_dom"/>
</dbReference>
<protein>
    <submittedName>
        <fullName evidence="5">Sulfotransferase 4A1 isoform X1</fullName>
    </submittedName>
</protein>
<dbReference type="AlphaFoldDB" id="A0A6I8UVB6"/>
<name>A0A6I8UVB6_DROPS</name>
<gene>
    <name evidence="5" type="primary">St4</name>
</gene>
<dbReference type="RefSeq" id="XP_001361368.2">
    <property type="nucleotide sequence ID" value="XM_001361331.4"/>
</dbReference>
<sequence length="350" mass="40971">MEKSHLKFPHDIRDVEESTNAELLEYFKGERNGFVQVGAEGYFFPNKFKDEAEKYYNFEARPNDVWIVTVPRSGTTWTQELIWLLANGLDFEQAQRRPLTERFPFFEFPLFMHSQVKAELLEENHESADALEFIEKISRPGYEVLSEVPSSERRFIKTHFPFSLLPPSVLQNKCKIVYVARNPKDVAVSYYHLNRLFRTQGYIGDFERFWRYFQRGLNPWLPYYSHVNEAQNHCHLSNVLFLRYEDMLKDLPDTVHRIGSFLDCRPTAADLDKLLDHLSIENFRENKSVNMHEMASVGILNKNEAGFVRSGGGESAKNGPHTQREFGDNPKLLKCANEWIEQNVKCFKTI</sequence>
<evidence type="ECO:0000259" key="3">
    <source>
        <dbReference type="Pfam" id="PF00685"/>
    </source>
</evidence>